<proteinExistence type="predicted"/>
<keyword evidence="1" id="KW-0472">Membrane</keyword>
<evidence type="ECO:0000313" key="3">
    <source>
        <dbReference type="Proteomes" id="UP000050969"/>
    </source>
</evidence>
<evidence type="ECO:0000313" key="2">
    <source>
        <dbReference type="EMBL" id="KRO16068.1"/>
    </source>
</evidence>
<feature type="transmembrane region" description="Helical" evidence="1">
    <location>
        <begin position="215"/>
        <end position="234"/>
    </location>
</feature>
<dbReference type="AlphaFoldDB" id="A0A0R2MR18"/>
<feature type="transmembrane region" description="Helical" evidence="1">
    <location>
        <begin position="95"/>
        <end position="115"/>
    </location>
</feature>
<feature type="transmembrane region" description="Helical" evidence="1">
    <location>
        <begin position="184"/>
        <end position="203"/>
    </location>
</feature>
<keyword evidence="1" id="KW-1133">Transmembrane helix</keyword>
<feature type="transmembrane region" description="Helical" evidence="1">
    <location>
        <begin position="154"/>
        <end position="172"/>
    </location>
</feature>
<dbReference type="Proteomes" id="UP000050969">
    <property type="component" value="Unassembled WGS sequence"/>
</dbReference>
<keyword evidence="1" id="KW-0812">Transmembrane</keyword>
<name>A0A0R2MR18_9LACO</name>
<dbReference type="STRING" id="1293598.IV56_GL002067"/>
<dbReference type="EMBL" id="JQCE01000057">
    <property type="protein sequence ID" value="KRO16068.1"/>
    <property type="molecule type" value="Genomic_DNA"/>
</dbReference>
<feature type="transmembrane region" description="Helical" evidence="1">
    <location>
        <begin position="47"/>
        <end position="65"/>
    </location>
</feature>
<keyword evidence="3" id="KW-1185">Reference proteome</keyword>
<accession>A0A0R2MR18</accession>
<reference evidence="2 3" key="1">
    <citation type="journal article" date="2015" name="Genome Announc.">
        <title>Expanding the biotechnology potential of lactobacilli through comparative genomics of 213 strains and associated genera.</title>
        <authorList>
            <person name="Sun Z."/>
            <person name="Harris H.M."/>
            <person name="McCann A."/>
            <person name="Guo C."/>
            <person name="Argimon S."/>
            <person name="Zhang W."/>
            <person name="Yang X."/>
            <person name="Jeffery I.B."/>
            <person name="Cooney J.C."/>
            <person name="Kagawa T.F."/>
            <person name="Liu W."/>
            <person name="Song Y."/>
            <person name="Salvetti E."/>
            <person name="Wrobel A."/>
            <person name="Rasinkangas P."/>
            <person name="Parkhill J."/>
            <person name="Rea M.C."/>
            <person name="O'Sullivan O."/>
            <person name="Ritari J."/>
            <person name="Douillard F.P."/>
            <person name="Paul Ross R."/>
            <person name="Yang R."/>
            <person name="Briner A.E."/>
            <person name="Felis G.E."/>
            <person name="de Vos W.M."/>
            <person name="Barrangou R."/>
            <person name="Klaenhammer T.R."/>
            <person name="Caufield P.W."/>
            <person name="Cui Y."/>
            <person name="Zhang H."/>
            <person name="O'Toole P.W."/>
        </authorList>
    </citation>
    <scope>NUCLEOTIDE SEQUENCE [LARGE SCALE GENOMIC DNA]</scope>
    <source>
        <strain evidence="2 3">DSM 24301</strain>
    </source>
</reference>
<sequence>MQTLGSSLIIFSGGIMLLKWLSDSTVQHLVNRAGRSNSELWYMRPGIFIHELWHAAIAVLFGIHVSKLSMRPDYRNNSAAHVDMQYNPAKWRHRVGLLFSSTAPAWGNALIMMLLTRQAFFQNNISLDWDIRQSVATNQIAPLFRGLQDITINWPWLAALLLVGLVLTPGFSPSTQDLKNALSGLPWLLAALAGIFVLSGWVFRSWLWVWMRLNIYMAITFVVILVFSLLMNLLSRKLL</sequence>
<gene>
    <name evidence="2" type="ORF">IV56_GL002067</name>
</gene>
<comment type="caution">
    <text evidence="2">The sequence shown here is derived from an EMBL/GenBank/DDBJ whole genome shotgun (WGS) entry which is preliminary data.</text>
</comment>
<organism evidence="2 3">
    <name type="scientific">Lacticaseibacillus saniviri JCM 17471 = DSM 24301</name>
    <dbReference type="NCBI Taxonomy" id="1293598"/>
    <lineage>
        <taxon>Bacteria</taxon>
        <taxon>Bacillati</taxon>
        <taxon>Bacillota</taxon>
        <taxon>Bacilli</taxon>
        <taxon>Lactobacillales</taxon>
        <taxon>Lactobacillaceae</taxon>
        <taxon>Lacticaseibacillus</taxon>
    </lineage>
</organism>
<dbReference type="RefSeq" id="WP_156321637.1">
    <property type="nucleotide sequence ID" value="NZ_BBBX01000012.1"/>
</dbReference>
<evidence type="ECO:0000256" key="1">
    <source>
        <dbReference type="SAM" id="Phobius"/>
    </source>
</evidence>
<dbReference type="PATRIC" id="fig|1293598.4.peg.2153"/>
<protein>
    <submittedName>
        <fullName evidence="2">Uncharacterized protein</fullName>
    </submittedName>
</protein>
<dbReference type="OrthoDB" id="2298779at2"/>